<reference evidence="1 2" key="1">
    <citation type="submission" date="2015-12" db="EMBL/GenBank/DDBJ databases">
        <title>Phylogenomics in the description of a new species in the Pseudomonas syringae group.</title>
        <authorList>
            <person name="Busquets A."/>
            <person name="Gomila M."/>
            <person name="Beiki F."/>
            <person name="Rahimian H."/>
            <person name="Mulet M."/>
            <person name="Sanchez D."/>
            <person name="Garcia-Valdes E."/>
            <person name="Lalucat J."/>
        </authorList>
    </citation>
    <scope>NUCLEOTIDE SEQUENCE [LARGE SCALE GENOMIC DNA]</scope>
    <source>
        <strain evidence="1 2">S25</strain>
    </source>
</reference>
<accession>A0ABS9ZJL9</accession>
<dbReference type="RefSeq" id="WP_243246999.1">
    <property type="nucleotide sequence ID" value="NZ_LOHG01000008.1"/>
</dbReference>
<sequence length="195" mass="20799">MIDPATAMTLSSAFTSVVGLIGQFKSGRDAASGSDFNDFMTWLVKSNHHEIKSMIEANHTTTIGIKAVLGQQSSELTAVLGRLDDMLTAFASTFAGFSDIGAGLNPSSVISDQALDILRQFESLGASTAIEIKLSGHTLLQAASGGNIKYEDARFLEDDLRTLARLGLLELDRNKSGNRVFHYTRAASALVKSTA</sequence>
<dbReference type="Proteomes" id="UP001320513">
    <property type="component" value="Unassembled WGS sequence"/>
</dbReference>
<comment type="caution">
    <text evidence="1">The sequence shown here is derived from an EMBL/GenBank/DDBJ whole genome shotgun (WGS) entry which is preliminary data.</text>
</comment>
<keyword evidence="2" id="KW-1185">Reference proteome</keyword>
<dbReference type="EMBL" id="LOHG01000008">
    <property type="protein sequence ID" value="MCI8210780.1"/>
    <property type="molecule type" value="Genomic_DNA"/>
</dbReference>
<organism evidence="1 2">
    <name type="scientific">Pseudomonas maioricensis</name>
    <dbReference type="NCBI Taxonomy" id="1766623"/>
    <lineage>
        <taxon>Bacteria</taxon>
        <taxon>Pseudomonadati</taxon>
        <taxon>Pseudomonadota</taxon>
        <taxon>Gammaproteobacteria</taxon>
        <taxon>Pseudomonadales</taxon>
        <taxon>Pseudomonadaceae</taxon>
        <taxon>Pseudomonas</taxon>
    </lineage>
</organism>
<protein>
    <submittedName>
        <fullName evidence="1">Uncharacterized protein</fullName>
    </submittedName>
</protein>
<name>A0ABS9ZJL9_9PSED</name>
<gene>
    <name evidence="1" type="ORF">AUC61_14675</name>
</gene>
<proteinExistence type="predicted"/>
<evidence type="ECO:0000313" key="1">
    <source>
        <dbReference type="EMBL" id="MCI8210780.1"/>
    </source>
</evidence>
<evidence type="ECO:0000313" key="2">
    <source>
        <dbReference type="Proteomes" id="UP001320513"/>
    </source>
</evidence>